<dbReference type="PROSITE" id="PS51766">
    <property type="entry name" value="DOCKERIN"/>
    <property type="match status" value="1"/>
</dbReference>
<dbReference type="STRING" id="1797994.A2227_04575"/>
<feature type="compositionally biased region" description="Gly residues" evidence="1">
    <location>
        <begin position="323"/>
        <end position="360"/>
    </location>
</feature>
<protein>
    <recommendedName>
        <fullName evidence="2">Dockerin domain-containing protein</fullName>
    </recommendedName>
</protein>
<dbReference type="Proteomes" id="UP000178367">
    <property type="component" value="Unassembled WGS sequence"/>
</dbReference>
<name>A0A1F5SDY5_9BACT</name>
<dbReference type="EMBL" id="MFGB01000025">
    <property type="protein sequence ID" value="OGF24935.1"/>
    <property type="molecule type" value="Genomic_DNA"/>
</dbReference>
<comment type="caution">
    <text evidence="3">The sequence shown here is derived from an EMBL/GenBank/DDBJ whole genome shotgun (WGS) entry which is preliminary data.</text>
</comment>
<dbReference type="InterPro" id="IPR036439">
    <property type="entry name" value="Dockerin_dom_sf"/>
</dbReference>
<dbReference type="AlphaFoldDB" id="A0A1F5SDY5"/>
<evidence type="ECO:0000256" key="1">
    <source>
        <dbReference type="SAM" id="MobiDB-lite"/>
    </source>
</evidence>
<proteinExistence type="predicted"/>
<feature type="domain" description="Dockerin" evidence="2">
    <location>
        <begin position="559"/>
        <end position="613"/>
    </location>
</feature>
<dbReference type="GO" id="GO:0000272">
    <property type="term" value="P:polysaccharide catabolic process"/>
    <property type="evidence" value="ECO:0007669"/>
    <property type="project" value="InterPro"/>
</dbReference>
<evidence type="ECO:0000313" key="3">
    <source>
        <dbReference type="EMBL" id="OGF24935.1"/>
    </source>
</evidence>
<organism evidence="3 4">
    <name type="scientific">Candidatus Falkowbacteria bacterium RIFOXYA2_FULL_47_19</name>
    <dbReference type="NCBI Taxonomy" id="1797994"/>
    <lineage>
        <taxon>Bacteria</taxon>
        <taxon>Candidatus Falkowiibacteriota</taxon>
    </lineage>
</organism>
<gene>
    <name evidence="3" type="ORF">A2227_04575</name>
</gene>
<dbReference type="InterPro" id="IPR016134">
    <property type="entry name" value="Dockerin_dom"/>
</dbReference>
<evidence type="ECO:0000259" key="2">
    <source>
        <dbReference type="PROSITE" id="PS51766"/>
    </source>
</evidence>
<evidence type="ECO:0000313" key="4">
    <source>
        <dbReference type="Proteomes" id="UP000178367"/>
    </source>
</evidence>
<reference evidence="3 4" key="1">
    <citation type="journal article" date="2016" name="Nat. Commun.">
        <title>Thousands of microbial genomes shed light on interconnected biogeochemical processes in an aquifer system.</title>
        <authorList>
            <person name="Anantharaman K."/>
            <person name="Brown C.T."/>
            <person name="Hug L.A."/>
            <person name="Sharon I."/>
            <person name="Castelle C.J."/>
            <person name="Probst A.J."/>
            <person name="Thomas B.C."/>
            <person name="Singh A."/>
            <person name="Wilkins M.J."/>
            <person name="Karaoz U."/>
            <person name="Brodie E.L."/>
            <person name="Williams K.H."/>
            <person name="Hubbard S.S."/>
            <person name="Banfield J.F."/>
        </authorList>
    </citation>
    <scope>NUCLEOTIDE SEQUENCE [LARGE SCALE GENOMIC DNA]</scope>
</reference>
<dbReference type="SUPFAM" id="SSF63446">
    <property type="entry name" value="Type I dockerin domain"/>
    <property type="match status" value="1"/>
</dbReference>
<sequence length="613" mass="64899">MFYKTAKILLCCLPFFVVGLFFYFNGLPAKALGFASDRIKVSWPGSPSDHAIKFRTKKATPPGGKIVVTPEGGFAFYPGFDYTDVDLATSSSSDGPFADRELSASSTAASDGVFALASSTDGYAEITLNSSYGIDPGVWVSLEFGTIATYGETGDRQIVNASATGSYGVIIETYDAVDTYIERARPMISLVEPINLTTSQSSSRSNGVPTGVLGYNTTETIMSLYTNFKATCRYSTVADTLYDDMVNQFQFTGNYFHSITVSGLTNNGHYDYFVRCREESGVRDNSTICIYNAATTTESCVDYEITFEVAGVEGGEEGEEGGGEGGGGEGGAGGGSGGGGSGGSGGGAGGGRGQEMGRGRGNYLPYPPLPGAPGVILSGWAYPDSDVVILKDGTEEGLAKSDANAFFGAFLADLSQGVYTFGLWSTDSKNRRSLTYSTTFWIDDGTQTTVSDIIIPPTIELGKNSLSSGEALSVFGQSAPNKSVEVWLFPQKEGQLKDEEIVKKSGVTGPTGEWSVSMDTTGLKGIYRVKAKSMINGVGESGFSQIIDLSIGAPAVPAEECAGADLNKDGRVNITDFSILLYWWGTDNACADQNHNGTVDLIDFSIMMYYWTG</sequence>
<dbReference type="Gene3D" id="1.10.1330.10">
    <property type="entry name" value="Dockerin domain"/>
    <property type="match status" value="1"/>
</dbReference>
<feature type="region of interest" description="Disordered" evidence="1">
    <location>
        <begin position="314"/>
        <end position="365"/>
    </location>
</feature>
<dbReference type="PROSITE" id="PS00018">
    <property type="entry name" value="EF_HAND_1"/>
    <property type="match status" value="1"/>
</dbReference>
<dbReference type="InterPro" id="IPR018247">
    <property type="entry name" value="EF_Hand_1_Ca_BS"/>
</dbReference>
<dbReference type="CDD" id="cd14256">
    <property type="entry name" value="Dockerin_I"/>
    <property type="match status" value="1"/>
</dbReference>
<accession>A0A1F5SDY5</accession>